<dbReference type="InterPro" id="IPR049804">
    <property type="entry name" value="Choice_anch_L"/>
</dbReference>
<keyword evidence="2" id="KW-0624">Polysaccharide degradation</keyword>
<organism evidence="6 7">
    <name type="scientific">Cellulomonas dongxiuzhuiae</name>
    <dbReference type="NCBI Taxonomy" id="2819979"/>
    <lineage>
        <taxon>Bacteria</taxon>
        <taxon>Bacillati</taxon>
        <taxon>Actinomycetota</taxon>
        <taxon>Actinomycetes</taxon>
        <taxon>Micrococcales</taxon>
        <taxon>Cellulomonadaceae</taxon>
        <taxon>Cellulomonas</taxon>
    </lineage>
</organism>
<feature type="transmembrane region" description="Helical" evidence="3">
    <location>
        <begin position="1355"/>
        <end position="1375"/>
    </location>
</feature>
<keyword evidence="2" id="KW-0119">Carbohydrate metabolism</keyword>
<dbReference type="Gene3D" id="2.60.40.10">
    <property type="entry name" value="Immunoglobulins"/>
    <property type="match status" value="1"/>
</dbReference>
<dbReference type="NCBIfam" id="NF038133">
    <property type="entry name" value="choice_anch_L"/>
    <property type="match status" value="1"/>
</dbReference>
<evidence type="ECO:0000259" key="5">
    <source>
        <dbReference type="PROSITE" id="PS50853"/>
    </source>
</evidence>
<dbReference type="SUPFAM" id="SSF49265">
    <property type="entry name" value="Fibronectin type III"/>
    <property type="match status" value="1"/>
</dbReference>
<reference evidence="6 7" key="1">
    <citation type="submission" date="2021-05" db="EMBL/GenBank/DDBJ databases">
        <title>Novel species in genus Cellulomonas.</title>
        <authorList>
            <person name="Zhang G."/>
        </authorList>
    </citation>
    <scope>NUCLEOTIDE SEQUENCE [LARGE SCALE GENOMIC DNA]</scope>
    <source>
        <strain evidence="7">zg-ZUI157</strain>
    </source>
</reference>
<sequence>MRVRKIASTTTALALVAGGALWSAAPASAATASALASAIFATPSVVRSATLSTVNAATTAVRSNNLAGFPSRAGGSYAVLSTGAASALSGTTQSTSPNTPYVMTPVRGGAHDVTTLEVTIDVPTGMNCLLGVTFRFLTDEFPEEVGKEFNDAFIAEVGASTWSVNPDSSINAPNNFAFDTMGRPISLNAGLFASSTAAREAARTVFDGATPQLTAQVPLTGGSQEKLYFSIFDMGDAAVDSAVLIDNLRIGTVDDPATQCRKGATTNPTEIRVSATAPTQVDDFGTADDTYTIPATDGVTYRVGGTTVAAGTYPGRGTVVVTATAKTGYVLSGPTQFALVFTDLREATATEPTWTDTWGTANDTFRIPSVPGVRYAVGGIARAAGTYPAVGTVTVDATATTGYGLSGPTQFTHTFTDIRQVTAAEPTWHDTYGTAEDTFTIPSVTGVQYAVDGTPLAAGAYPATNTVTIDATATAGYVLVGPSQFTRTFTDIRQVTAAEPTWHDTYGTAEDTFTIPSVTGVQYAADGAPLAAGAYPATGTVTIDATPTAGYVLVGPSQFTRTFTDIRQVSATAPTHVDTYGTAEDTYTIPSVTGVEYAVDGAPVPAGSHPGSGTVVVTATATPGYELTGPSQFTFTFTDVVLATAVEPTWYDTYGTADDTVTIPSVRGVEYAVDGVPVAAGAHAASGTVAVTATATAGYELTGPSQFSYAFTDIRLVTAVEPTWADTYGTDDDTYTIPSVTGVQYAVDGDPVAPGTYPASGTVVVTATATAGYELTGPSQFSYAFTDIRLVTAVEPTWADTYGTDDDTYTIPSVTGVQYAVDGDPVAPGTYPASGTVVVTATATTGHELTGASEFTRTFTDIRLVTAAEPTSVDTYGTDDDTYTIPSVTGVQYAVDGSPVAAGTYPATGTVVVTATATTGHELTGPSQFTLVFTDITLTTVVAPTWHDVDGTADDTFTLPVVDGVVWTRDGDVLTPGTHPGSGTVTLVATAALGHELTGTTTHSFTFTDLEHVTVPAPTATDHPGTARDVVTVPAATGVTYLLDGVPLAPGDHALTGDVVLEAVASAPRYVLVGTTTFPLHLSGTDVPGAPTITQVTAGSRSVNIEFAAPDATGGTPVTGYEYSLDGGTTWLPVDRSPLVVTGLVNGTQYRVAVRADNALGAGDASTVVTVTPVPAPLEVPDADGTLGLPALTPDEAAVWFDGVREPSTVTTEAGTRTVTADGVRVTLTGLDAAGRPGAAAGRVVIAPDGSVTVTGSGFAPGELVDVWLFSTPVLLGTVRVGDDGTFAARFALPAGVAAGQHTLQLNGTTADGALASVASGVLVEAAPVAAPVPAPASGAPAGAALAVTGSSVTAGTLLATALLVGGGLAVAFAARRRRSA</sequence>
<evidence type="ECO:0000313" key="6">
    <source>
        <dbReference type="EMBL" id="QWC15860.1"/>
    </source>
</evidence>
<name>A0ABX8GIX9_9CELL</name>
<dbReference type="InterPro" id="IPR036116">
    <property type="entry name" value="FN3_sf"/>
</dbReference>
<dbReference type="PROSITE" id="PS50853">
    <property type="entry name" value="FN3"/>
    <property type="match status" value="1"/>
</dbReference>
<accession>A0ABX8GIX9</accession>
<feature type="signal peptide" evidence="4">
    <location>
        <begin position="1"/>
        <end position="29"/>
    </location>
</feature>
<evidence type="ECO:0000313" key="7">
    <source>
        <dbReference type="Proteomes" id="UP000679335"/>
    </source>
</evidence>
<dbReference type="RefSeq" id="WP_208196438.1">
    <property type="nucleotide sequence ID" value="NZ_CP076023.1"/>
</dbReference>
<keyword evidence="1" id="KW-0378">Hydrolase</keyword>
<proteinExistence type="predicted"/>
<evidence type="ECO:0000256" key="1">
    <source>
        <dbReference type="ARBA" id="ARBA00023295"/>
    </source>
</evidence>
<protein>
    <submittedName>
        <fullName evidence="6">Fibronectin type III domain-containing protein</fullName>
    </submittedName>
</protein>
<keyword evidence="3" id="KW-0472">Membrane</keyword>
<dbReference type="InterPro" id="IPR003961">
    <property type="entry name" value="FN3_dom"/>
</dbReference>
<dbReference type="Proteomes" id="UP000679335">
    <property type="component" value="Chromosome"/>
</dbReference>
<dbReference type="SMART" id="SM00060">
    <property type="entry name" value="FN3"/>
    <property type="match status" value="1"/>
</dbReference>
<dbReference type="InterPro" id="IPR013783">
    <property type="entry name" value="Ig-like_fold"/>
</dbReference>
<dbReference type="EMBL" id="CP076023">
    <property type="protein sequence ID" value="QWC15860.1"/>
    <property type="molecule type" value="Genomic_DNA"/>
</dbReference>
<evidence type="ECO:0000256" key="4">
    <source>
        <dbReference type="SAM" id="SignalP"/>
    </source>
</evidence>
<dbReference type="CDD" id="cd00063">
    <property type="entry name" value="FN3"/>
    <property type="match status" value="1"/>
</dbReference>
<evidence type="ECO:0000256" key="2">
    <source>
        <dbReference type="ARBA" id="ARBA00023326"/>
    </source>
</evidence>
<keyword evidence="1" id="KW-0326">Glycosidase</keyword>
<keyword evidence="3" id="KW-0812">Transmembrane</keyword>
<evidence type="ECO:0000256" key="3">
    <source>
        <dbReference type="SAM" id="Phobius"/>
    </source>
</evidence>
<gene>
    <name evidence="6" type="ORF">KKR89_16645</name>
</gene>
<feature type="chain" id="PRO_5046838194" evidence="4">
    <location>
        <begin position="30"/>
        <end position="1381"/>
    </location>
</feature>
<feature type="domain" description="Fibronectin type-III" evidence="5">
    <location>
        <begin position="1087"/>
        <end position="1177"/>
    </location>
</feature>
<keyword evidence="7" id="KW-1185">Reference proteome</keyword>
<keyword evidence="4" id="KW-0732">Signal</keyword>
<keyword evidence="3" id="KW-1133">Transmembrane helix</keyword>